<protein>
    <submittedName>
        <fullName evidence="1">Uncharacterized protein</fullName>
    </submittedName>
</protein>
<comment type="caution">
    <text evidence="1">The sequence shown here is derived from an EMBL/GenBank/DDBJ whole genome shotgun (WGS) entry which is preliminary data.</text>
</comment>
<name>A0AAV7PAK3_PLEWA</name>
<dbReference type="Proteomes" id="UP001066276">
    <property type="component" value="Chromosome 7"/>
</dbReference>
<evidence type="ECO:0000313" key="2">
    <source>
        <dbReference type="Proteomes" id="UP001066276"/>
    </source>
</evidence>
<organism evidence="1 2">
    <name type="scientific">Pleurodeles waltl</name>
    <name type="common">Iberian ribbed newt</name>
    <dbReference type="NCBI Taxonomy" id="8319"/>
    <lineage>
        <taxon>Eukaryota</taxon>
        <taxon>Metazoa</taxon>
        <taxon>Chordata</taxon>
        <taxon>Craniata</taxon>
        <taxon>Vertebrata</taxon>
        <taxon>Euteleostomi</taxon>
        <taxon>Amphibia</taxon>
        <taxon>Batrachia</taxon>
        <taxon>Caudata</taxon>
        <taxon>Salamandroidea</taxon>
        <taxon>Salamandridae</taxon>
        <taxon>Pleurodelinae</taxon>
        <taxon>Pleurodeles</taxon>
    </lineage>
</organism>
<keyword evidence="2" id="KW-1185">Reference proteome</keyword>
<dbReference type="EMBL" id="JANPWB010000011">
    <property type="protein sequence ID" value="KAJ1124754.1"/>
    <property type="molecule type" value="Genomic_DNA"/>
</dbReference>
<gene>
    <name evidence="1" type="ORF">NDU88_003203</name>
</gene>
<sequence>MTQVERTMLRPEGEVAGSLTEARKLSATRTELRSLLERLRCLNYAAHSARTHASADKAGRLLAWLIRRDCDRGPIVEIRSRAGGWCIRPGKYMLSSRGTMGHCMLWVRLLRRVSVKTSSLV</sequence>
<accession>A0AAV7PAK3</accession>
<evidence type="ECO:0000313" key="1">
    <source>
        <dbReference type="EMBL" id="KAJ1124754.1"/>
    </source>
</evidence>
<proteinExistence type="predicted"/>
<dbReference type="AlphaFoldDB" id="A0AAV7PAK3"/>
<reference evidence="1" key="1">
    <citation type="journal article" date="2022" name="bioRxiv">
        <title>Sequencing and chromosome-scale assembly of the giantPleurodeles waltlgenome.</title>
        <authorList>
            <person name="Brown T."/>
            <person name="Elewa A."/>
            <person name="Iarovenko S."/>
            <person name="Subramanian E."/>
            <person name="Araus A.J."/>
            <person name="Petzold A."/>
            <person name="Susuki M."/>
            <person name="Suzuki K.-i.T."/>
            <person name="Hayashi T."/>
            <person name="Toyoda A."/>
            <person name="Oliveira C."/>
            <person name="Osipova E."/>
            <person name="Leigh N.D."/>
            <person name="Simon A."/>
            <person name="Yun M.H."/>
        </authorList>
    </citation>
    <scope>NUCLEOTIDE SEQUENCE</scope>
    <source>
        <strain evidence="1">20211129_DDA</strain>
        <tissue evidence="1">Liver</tissue>
    </source>
</reference>